<dbReference type="Pfam" id="PF04350">
    <property type="entry name" value="PilO"/>
    <property type="match status" value="1"/>
</dbReference>
<dbReference type="GO" id="GO:0043107">
    <property type="term" value="P:type IV pilus-dependent motility"/>
    <property type="evidence" value="ECO:0007669"/>
    <property type="project" value="InterPro"/>
</dbReference>
<reference evidence="4" key="1">
    <citation type="submission" date="2017-09" db="EMBL/GenBank/DDBJ databases">
        <title>Depth-based differentiation of microbial function through sediment-hosted aquifers and enrichment of novel symbionts in the deep terrestrial subsurface.</title>
        <authorList>
            <person name="Probst A.J."/>
            <person name="Ladd B."/>
            <person name="Jarett J.K."/>
            <person name="Geller-Mcgrath D.E."/>
            <person name="Sieber C.M.K."/>
            <person name="Emerson J.B."/>
            <person name="Anantharaman K."/>
            <person name="Thomas B.C."/>
            <person name="Malmstrom R."/>
            <person name="Stieglmeier M."/>
            <person name="Klingl A."/>
            <person name="Woyke T."/>
            <person name="Ryan C.M."/>
            <person name="Banfield J.F."/>
        </authorList>
    </citation>
    <scope>NUCLEOTIDE SEQUENCE [LARGE SCALE GENOMIC DNA]</scope>
</reference>
<protein>
    <submittedName>
        <fullName evidence="3">Uncharacterized protein</fullName>
    </submittedName>
</protein>
<dbReference type="Gene3D" id="3.30.70.60">
    <property type="match status" value="1"/>
</dbReference>
<evidence type="ECO:0000256" key="1">
    <source>
        <dbReference type="SAM" id="Coils"/>
    </source>
</evidence>
<feature type="coiled-coil region" evidence="1">
    <location>
        <begin position="56"/>
        <end position="83"/>
    </location>
</feature>
<dbReference type="Proteomes" id="UP000230093">
    <property type="component" value="Unassembled WGS sequence"/>
</dbReference>
<comment type="caution">
    <text evidence="3">The sequence shown here is derived from an EMBL/GenBank/DDBJ whole genome shotgun (WGS) entry which is preliminary data.</text>
</comment>
<name>A0A2H0WBK1_9BACT</name>
<dbReference type="EMBL" id="PEZT01000012">
    <property type="protein sequence ID" value="PIS09308.1"/>
    <property type="molecule type" value="Genomic_DNA"/>
</dbReference>
<proteinExistence type="predicted"/>
<keyword evidence="2" id="KW-0472">Membrane</keyword>
<evidence type="ECO:0000256" key="2">
    <source>
        <dbReference type="SAM" id="Phobius"/>
    </source>
</evidence>
<gene>
    <name evidence="3" type="ORF">COT75_02265</name>
</gene>
<dbReference type="InterPro" id="IPR007445">
    <property type="entry name" value="PilO"/>
</dbReference>
<accession>A0A2H0WBK1</accession>
<feature type="transmembrane region" description="Helical" evidence="2">
    <location>
        <begin position="27"/>
        <end position="49"/>
    </location>
</feature>
<keyword evidence="2" id="KW-1133">Transmembrane helix</keyword>
<dbReference type="AlphaFoldDB" id="A0A2H0WBK1"/>
<keyword evidence="1" id="KW-0175">Coiled coil</keyword>
<evidence type="ECO:0000313" key="4">
    <source>
        <dbReference type="Proteomes" id="UP000230093"/>
    </source>
</evidence>
<evidence type="ECO:0000313" key="3">
    <source>
        <dbReference type="EMBL" id="PIS09308.1"/>
    </source>
</evidence>
<sequence length="216" mass="24556">MKKQLKPEGKNYQLYLNKSKELYQKPLFKASFNLGLTLLVVTFFALFAVKPTIKTIINLRKDLKENQRVKDSLEKKITDLNKAKTTYGQISEDLHLIDMALPKQADFKTLAAQINYLTYSNKLTLLSASYGGFSLIDDGLTEITKKKQVKGPANSLEFNLTITGSLTNIRKFLGELEQLERLIQIKSVGFSPKSSQNELTLNLNCQAFWLENKIEN</sequence>
<dbReference type="GO" id="GO:0043683">
    <property type="term" value="P:type IV pilus assembly"/>
    <property type="evidence" value="ECO:0007669"/>
    <property type="project" value="InterPro"/>
</dbReference>
<dbReference type="InterPro" id="IPR014717">
    <property type="entry name" value="Transl_elong_EF1B/ribsomal_bS6"/>
</dbReference>
<organism evidence="3 4">
    <name type="scientific">Candidatus Beckwithbacteria bacterium CG10_big_fil_rev_8_21_14_0_10_34_10</name>
    <dbReference type="NCBI Taxonomy" id="1974495"/>
    <lineage>
        <taxon>Bacteria</taxon>
        <taxon>Candidatus Beckwithiibacteriota</taxon>
    </lineage>
</organism>
<keyword evidence="2" id="KW-0812">Transmembrane</keyword>